<evidence type="ECO:0000259" key="12">
    <source>
        <dbReference type="Pfam" id="PF18266"/>
    </source>
</evidence>
<dbReference type="PANTHER" id="PTHR21092">
    <property type="entry name" value="NICASTRIN"/>
    <property type="match status" value="1"/>
</dbReference>
<evidence type="ECO:0000256" key="11">
    <source>
        <dbReference type="SAM" id="SignalP"/>
    </source>
</evidence>
<evidence type="ECO:0000256" key="5">
    <source>
        <dbReference type="ARBA" id="ARBA00022729"/>
    </source>
</evidence>
<protein>
    <recommendedName>
        <fullName evidence="3">Nicastrin</fullName>
    </recommendedName>
</protein>
<comment type="subcellular location">
    <subcellularLocation>
        <location evidence="1">Membrane</location>
        <topology evidence="1">Single-pass type I membrane protein</topology>
    </subcellularLocation>
</comment>
<evidence type="ECO:0000256" key="2">
    <source>
        <dbReference type="ARBA" id="ARBA00007717"/>
    </source>
</evidence>
<evidence type="ECO:0000313" key="13">
    <source>
        <dbReference type="Proteomes" id="UP000829291"/>
    </source>
</evidence>
<keyword evidence="6" id="KW-0914">Notch signaling pathway</keyword>
<feature type="transmembrane region" description="Helical" evidence="10">
    <location>
        <begin position="605"/>
        <end position="624"/>
    </location>
</feature>
<keyword evidence="8 10" id="KW-0472">Membrane</keyword>
<dbReference type="Pfam" id="PF18266">
    <property type="entry name" value="Ncstrn_small"/>
    <property type="match status" value="1"/>
</dbReference>
<evidence type="ECO:0000256" key="6">
    <source>
        <dbReference type="ARBA" id="ARBA00022976"/>
    </source>
</evidence>
<dbReference type="InterPro" id="IPR008710">
    <property type="entry name" value="Nicastrin"/>
</dbReference>
<evidence type="ECO:0000256" key="4">
    <source>
        <dbReference type="ARBA" id="ARBA00022692"/>
    </source>
</evidence>
<comment type="similarity">
    <text evidence="2">Belongs to the nicastrin family.</text>
</comment>
<dbReference type="GeneID" id="107217663"/>
<evidence type="ECO:0000256" key="9">
    <source>
        <dbReference type="ARBA" id="ARBA00023180"/>
    </source>
</evidence>
<keyword evidence="13" id="KW-1185">Reference proteome</keyword>
<dbReference type="RefSeq" id="XP_046594773.1">
    <property type="nucleotide sequence ID" value="XM_046738817.1"/>
</dbReference>
<dbReference type="Pfam" id="PF05450">
    <property type="entry name" value="Nicastrin"/>
    <property type="match status" value="1"/>
</dbReference>
<keyword evidence="7 10" id="KW-1133">Transmembrane helix</keyword>
<feature type="chain" id="PRO_5045392225" description="Nicastrin" evidence="11">
    <location>
        <begin position="22"/>
        <end position="671"/>
    </location>
</feature>
<feature type="signal peptide" evidence="11">
    <location>
        <begin position="1"/>
        <end position="21"/>
    </location>
</feature>
<evidence type="ECO:0000256" key="8">
    <source>
        <dbReference type="ARBA" id="ARBA00023136"/>
    </source>
</evidence>
<dbReference type="SUPFAM" id="SSF53187">
    <property type="entry name" value="Zn-dependent exopeptidases"/>
    <property type="match status" value="1"/>
</dbReference>
<evidence type="ECO:0000313" key="14">
    <source>
        <dbReference type="RefSeq" id="XP_046594773.1"/>
    </source>
</evidence>
<keyword evidence="5 11" id="KW-0732">Signal</keyword>
<dbReference type="Gene3D" id="3.40.630.10">
    <property type="entry name" value="Zn peptidases"/>
    <property type="match status" value="1"/>
</dbReference>
<gene>
    <name evidence="14" type="primary">LOC107217663</name>
</gene>
<sequence>MAAPISRGCILLFILINAACTERIKDMIYKPLEGVAACFRRHNGTNQFGCSSSRSGSVGVIHIIEDEAELVWLEKNGNAGPYTAVVPFSMFTRDTLIRLRNTENINGILLTYNSSIERPSHYSPDDTCPNRYAGFKQCDTEKPWNPWGSALLMEDWPFPMFYLKNQSQLNDVKTCFTTFNAHDRDSQSQRSLCALEMKSFMFSAVDSETCIRRSIPRLNFNPPLYCDPLGDRNIYWPLAALDNQTESVILVTARLDASTLFDTLAPGANSAITGLVTLIATAHYLHNMNPTVGKTNVVFSLFNGEAFDYIGSSRFVFDLKNGSFHSLGEKTLMFDQIRTVVELGQLGEGDIYLHSSNYENDSLITALIPKLSAKVLKDSVPPASIQSFLAESSTISATVIASHGVNFTNKYYHSILDDAESVNFTSSESGLAKSLDKIALELANQLFIIVTGTNTSSNGSGNIENLISKMLSCYLESANCSLFKSASAPGHQLPDQVLPLYVGVNRSLNYVTTYTGQLLALLTGTTLAEYNSSMCYENQSLWMAGLNFQGTCIRSAVNYSFATSPAFLIDGYDMKSGYYSTWTESVWQVLSMKMFLKPSVAAERLNVILGSLVAIASFIIVWFIQFRADLLFNQIERATSKLSVQECTQLETKRRLLIITSCNEKKLCTLA</sequence>
<evidence type="ECO:0000256" key="10">
    <source>
        <dbReference type="SAM" id="Phobius"/>
    </source>
</evidence>
<organism evidence="13 14">
    <name type="scientific">Neodiprion lecontei</name>
    <name type="common">Redheaded pine sawfly</name>
    <dbReference type="NCBI Taxonomy" id="441921"/>
    <lineage>
        <taxon>Eukaryota</taxon>
        <taxon>Metazoa</taxon>
        <taxon>Ecdysozoa</taxon>
        <taxon>Arthropoda</taxon>
        <taxon>Hexapoda</taxon>
        <taxon>Insecta</taxon>
        <taxon>Pterygota</taxon>
        <taxon>Neoptera</taxon>
        <taxon>Endopterygota</taxon>
        <taxon>Hymenoptera</taxon>
        <taxon>Tenthredinoidea</taxon>
        <taxon>Diprionidae</taxon>
        <taxon>Diprioninae</taxon>
        <taxon>Neodiprion</taxon>
    </lineage>
</organism>
<keyword evidence="4 10" id="KW-0812">Transmembrane</keyword>
<evidence type="ECO:0000256" key="7">
    <source>
        <dbReference type="ARBA" id="ARBA00022989"/>
    </source>
</evidence>
<evidence type="ECO:0000256" key="1">
    <source>
        <dbReference type="ARBA" id="ARBA00004479"/>
    </source>
</evidence>
<evidence type="ECO:0000256" key="3">
    <source>
        <dbReference type="ARBA" id="ARBA00015303"/>
    </source>
</evidence>
<name>A0ABM3G3D4_NEOLC</name>
<accession>A0ABM3G3D4</accession>
<dbReference type="InterPro" id="IPR041084">
    <property type="entry name" value="Ncstrn_small"/>
</dbReference>
<reference evidence="14" key="1">
    <citation type="submission" date="2025-08" db="UniProtKB">
        <authorList>
            <consortium name="RefSeq"/>
        </authorList>
    </citation>
    <scope>IDENTIFICATION</scope>
    <source>
        <tissue evidence="14">Thorax and Abdomen</tissue>
    </source>
</reference>
<proteinExistence type="inferred from homology"/>
<dbReference type="PANTHER" id="PTHR21092:SF0">
    <property type="entry name" value="NICASTRIN"/>
    <property type="match status" value="1"/>
</dbReference>
<dbReference type="Proteomes" id="UP000829291">
    <property type="component" value="Chromosome 4"/>
</dbReference>
<feature type="domain" description="Nicastrin small lobe" evidence="12">
    <location>
        <begin position="37"/>
        <end position="202"/>
    </location>
</feature>
<keyword evidence="9" id="KW-0325">Glycoprotein</keyword>